<reference evidence="4 5" key="1">
    <citation type="submission" date="2020-08" db="EMBL/GenBank/DDBJ databases">
        <title>Genomic Encyclopedia of Type Strains, Phase IV (KMG-IV): sequencing the most valuable type-strain genomes for metagenomic binning, comparative biology and taxonomic classification.</title>
        <authorList>
            <person name="Goeker M."/>
        </authorList>
    </citation>
    <scope>NUCLEOTIDE SEQUENCE [LARGE SCALE GENOMIC DNA]</scope>
    <source>
        <strain evidence="4 5">DSM 27203</strain>
    </source>
</reference>
<dbReference type="PANTHER" id="PTHR43037">
    <property type="entry name" value="UNNAMED PRODUCT-RELATED"/>
    <property type="match status" value="1"/>
</dbReference>
<dbReference type="Pfam" id="PF10503">
    <property type="entry name" value="Esterase_PHB"/>
    <property type="match status" value="1"/>
</dbReference>
<sequence>MTKMIERMLMHKLLIALCALVLTSVTAPFALAQSCRLGTPGQSVEVAIADTGRPMLMHRPALSDEARTPLPLVVLLHGSGSTGKAMLAESGLARTADAHGFIVAAPDAGIPAGKGFVWNIPGVPTITGKVPGPKDADDVAYLRNVISDLVAKGCVDPTRVYVTGMSGGGRMTSWLGCVLADRIAAIAPVVGLRAGNPWKKDPARPDPASCTPSKPMPVIAFAGDKDTVNPITGGGAGYWHYSMHAAEQRWAQLNHCTHPPTTRWVSATTYEERYTGCRDDSDVVGRIMIGKGHGWDADNDAMWAFLSRYRRAS</sequence>
<dbReference type="GO" id="GO:0016787">
    <property type="term" value="F:hydrolase activity"/>
    <property type="evidence" value="ECO:0007669"/>
    <property type="project" value="UniProtKB-KW"/>
</dbReference>
<protein>
    <submittedName>
        <fullName evidence="4">Polyhydroxybutyrate depolymerase</fullName>
    </submittedName>
</protein>
<dbReference type="RefSeq" id="WP_345575399.1">
    <property type="nucleotide sequence ID" value="NZ_BAABIF010000012.1"/>
</dbReference>
<feature type="chain" id="PRO_5032434925" evidence="3">
    <location>
        <begin position="33"/>
        <end position="313"/>
    </location>
</feature>
<name>A0A840Z0G1_9SPHN</name>
<dbReference type="PANTHER" id="PTHR43037:SF5">
    <property type="entry name" value="FERULOYL ESTERASE"/>
    <property type="match status" value="1"/>
</dbReference>
<evidence type="ECO:0000256" key="1">
    <source>
        <dbReference type="ARBA" id="ARBA00022729"/>
    </source>
</evidence>
<evidence type="ECO:0000256" key="2">
    <source>
        <dbReference type="ARBA" id="ARBA00022801"/>
    </source>
</evidence>
<dbReference type="AlphaFoldDB" id="A0A840Z0G1"/>
<accession>A0A840Z0G1</accession>
<keyword evidence="1 3" id="KW-0732">Signal</keyword>
<dbReference type="Gene3D" id="3.40.50.1820">
    <property type="entry name" value="alpha/beta hydrolase"/>
    <property type="match status" value="1"/>
</dbReference>
<keyword evidence="5" id="KW-1185">Reference proteome</keyword>
<dbReference type="PROSITE" id="PS51257">
    <property type="entry name" value="PROKAR_LIPOPROTEIN"/>
    <property type="match status" value="1"/>
</dbReference>
<dbReference type="GO" id="GO:0005576">
    <property type="term" value="C:extracellular region"/>
    <property type="evidence" value="ECO:0007669"/>
    <property type="project" value="InterPro"/>
</dbReference>
<feature type="signal peptide" evidence="3">
    <location>
        <begin position="1"/>
        <end position="32"/>
    </location>
</feature>
<evidence type="ECO:0000313" key="4">
    <source>
        <dbReference type="EMBL" id="MBB5719216.1"/>
    </source>
</evidence>
<comment type="caution">
    <text evidence="4">The sequence shown here is derived from an EMBL/GenBank/DDBJ whole genome shotgun (WGS) entry which is preliminary data.</text>
</comment>
<keyword evidence="2" id="KW-0378">Hydrolase</keyword>
<organism evidence="4 5">
    <name type="scientific">Stakelama sediminis</name>
    <dbReference type="NCBI Taxonomy" id="463200"/>
    <lineage>
        <taxon>Bacteria</taxon>
        <taxon>Pseudomonadati</taxon>
        <taxon>Pseudomonadota</taxon>
        <taxon>Alphaproteobacteria</taxon>
        <taxon>Sphingomonadales</taxon>
        <taxon>Sphingomonadaceae</taxon>
        <taxon>Stakelama</taxon>
    </lineage>
</organism>
<gene>
    <name evidence="4" type="ORF">FHR23_002154</name>
</gene>
<dbReference type="EMBL" id="JACIJI010000003">
    <property type="protein sequence ID" value="MBB5719216.1"/>
    <property type="molecule type" value="Genomic_DNA"/>
</dbReference>
<dbReference type="SUPFAM" id="SSF53474">
    <property type="entry name" value="alpha/beta-Hydrolases"/>
    <property type="match status" value="1"/>
</dbReference>
<dbReference type="Proteomes" id="UP000554342">
    <property type="component" value="Unassembled WGS sequence"/>
</dbReference>
<evidence type="ECO:0000313" key="5">
    <source>
        <dbReference type="Proteomes" id="UP000554342"/>
    </source>
</evidence>
<proteinExistence type="predicted"/>
<dbReference type="InterPro" id="IPR050955">
    <property type="entry name" value="Plant_Biomass_Hydrol_Est"/>
</dbReference>
<dbReference type="InterPro" id="IPR010126">
    <property type="entry name" value="Esterase_phb"/>
</dbReference>
<evidence type="ECO:0000256" key="3">
    <source>
        <dbReference type="SAM" id="SignalP"/>
    </source>
</evidence>
<dbReference type="InterPro" id="IPR029058">
    <property type="entry name" value="AB_hydrolase_fold"/>
</dbReference>